<organism evidence="1 2">
    <name type="scientific">Trichinella zimbabwensis</name>
    <dbReference type="NCBI Taxonomy" id="268475"/>
    <lineage>
        <taxon>Eukaryota</taxon>
        <taxon>Metazoa</taxon>
        <taxon>Ecdysozoa</taxon>
        <taxon>Nematoda</taxon>
        <taxon>Enoplea</taxon>
        <taxon>Dorylaimia</taxon>
        <taxon>Trichinellida</taxon>
        <taxon>Trichinellidae</taxon>
        <taxon>Trichinella</taxon>
    </lineage>
</organism>
<dbReference type="AlphaFoldDB" id="A0A0V1GER8"/>
<accession>A0A0V1GER8</accession>
<dbReference type="EMBL" id="JYDP01002565">
    <property type="protein sequence ID" value="KRY96753.1"/>
    <property type="molecule type" value="Genomic_DNA"/>
</dbReference>
<gene>
    <name evidence="1" type="ORF">T11_6742</name>
</gene>
<protein>
    <submittedName>
        <fullName evidence="1">Uncharacterized protein</fullName>
    </submittedName>
</protein>
<proteinExistence type="predicted"/>
<sequence length="33" mass="3609">MGQQFKMVSLISVCTNALKQVQSHSATAVQHVH</sequence>
<dbReference type="Proteomes" id="UP000055024">
    <property type="component" value="Unassembled WGS sequence"/>
</dbReference>
<keyword evidence="2" id="KW-1185">Reference proteome</keyword>
<comment type="caution">
    <text evidence="1">The sequence shown here is derived from an EMBL/GenBank/DDBJ whole genome shotgun (WGS) entry which is preliminary data.</text>
</comment>
<evidence type="ECO:0000313" key="1">
    <source>
        <dbReference type="EMBL" id="KRY96753.1"/>
    </source>
</evidence>
<evidence type="ECO:0000313" key="2">
    <source>
        <dbReference type="Proteomes" id="UP000055024"/>
    </source>
</evidence>
<reference evidence="1 2" key="1">
    <citation type="submission" date="2015-01" db="EMBL/GenBank/DDBJ databases">
        <title>Evolution of Trichinella species and genotypes.</title>
        <authorList>
            <person name="Korhonen P.K."/>
            <person name="Edoardo P."/>
            <person name="Giuseppe L.R."/>
            <person name="Gasser R.B."/>
        </authorList>
    </citation>
    <scope>NUCLEOTIDE SEQUENCE [LARGE SCALE GENOMIC DNA]</scope>
    <source>
        <strain evidence="1">ISS1029</strain>
    </source>
</reference>
<name>A0A0V1GER8_9BILA</name>